<dbReference type="Proteomes" id="UP000053268">
    <property type="component" value="Unassembled WGS sequence"/>
</dbReference>
<evidence type="ECO:0000313" key="1">
    <source>
        <dbReference type="EMBL" id="KPI92570.1"/>
    </source>
</evidence>
<sequence>MDFKGNDEYDCYSENYIKCFWDLCDYHKSVESFVTKPKEQGKFDNYCPL</sequence>
<reference evidence="1 2" key="1">
    <citation type="journal article" date="2015" name="Nat. Commun.">
        <title>Outbred genome sequencing and CRISPR/Cas9 gene editing in butterflies.</title>
        <authorList>
            <person name="Li X."/>
            <person name="Fan D."/>
            <person name="Zhang W."/>
            <person name="Liu G."/>
            <person name="Zhang L."/>
            <person name="Zhao L."/>
            <person name="Fang X."/>
            <person name="Chen L."/>
            <person name="Dong Y."/>
            <person name="Chen Y."/>
            <person name="Ding Y."/>
            <person name="Zhao R."/>
            <person name="Feng M."/>
            <person name="Zhu Y."/>
            <person name="Feng Y."/>
            <person name="Jiang X."/>
            <person name="Zhu D."/>
            <person name="Xiang H."/>
            <person name="Feng X."/>
            <person name="Li S."/>
            <person name="Wang J."/>
            <person name="Zhang G."/>
            <person name="Kronforst M.R."/>
            <person name="Wang W."/>
        </authorList>
    </citation>
    <scope>NUCLEOTIDE SEQUENCE [LARGE SCALE GENOMIC DNA]</scope>
    <source>
        <strain evidence="1">Ya'a_city_454_Px</strain>
        <tissue evidence="1">Whole body</tissue>
    </source>
</reference>
<dbReference type="EMBL" id="KQ459604">
    <property type="protein sequence ID" value="KPI92570.1"/>
    <property type="molecule type" value="Genomic_DNA"/>
</dbReference>
<organism evidence="1 2">
    <name type="scientific">Papilio xuthus</name>
    <name type="common">Asian swallowtail butterfly</name>
    <dbReference type="NCBI Taxonomy" id="66420"/>
    <lineage>
        <taxon>Eukaryota</taxon>
        <taxon>Metazoa</taxon>
        <taxon>Ecdysozoa</taxon>
        <taxon>Arthropoda</taxon>
        <taxon>Hexapoda</taxon>
        <taxon>Insecta</taxon>
        <taxon>Pterygota</taxon>
        <taxon>Neoptera</taxon>
        <taxon>Endopterygota</taxon>
        <taxon>Lepidoptera</taxon>
        <taxon>Glossata</taxon>
        <taxon>Ditrysia</taxon>
        <taxon>Papilionoidea</taxon>
        <taxon>Papilionidae</taxon>
        <taxon>Papilioninae</taxon>
        <taxon>Papilio</taxon>
    </lineage>
</organism>
<keyword evidence="2" id="KW-1185">Reference proteome</keyword>
<evidence type="ECO:0000313" key="2">
    <source>
        <dbReference type="Proteomes" id="UP000053268"/>
    </source>
</evidence>
<name>A0A194PN77_PAPXU</name>
<gene>
    <name evidence="1" type="ORF">RR46_13791</name>
</gene>
<accession>A0A194PN77</accession>
<protein>
    <submittedName>
        <fullName evidence="1">Uncharacterized protein</fullName>
    </submittedName>
</protein>
<proteinExistence type="predicted"/>
<dbReference type="AlphaFoldDB" id="A0A194PN77"/>